<sequence>MKMSTNESSVPINRSKRSPTGSGRLLCVAVSLASFCIAILLGSIHTSLASGGSSLMRIENALRGIPRVLNILTCTSHSTPGAKSSQLEHFLVSGTGQIPHAAF</sequence>
<name>A0A177CJZ4_9PLEO</name>
<dbReference type="AlphaFoldDB" id="A0A177CJZ4"/>
<dbReference type="GeneID" id="28770495"/>
<proteinExistence type="predicted"/>
<protein>
    <submittedName>
        <fullName evidence="2">Uncharacterized protein</fullName>
    </submittedName>
</protein>
<reference evidence="2 3" key="1">
    <citation type="submission" date="2016-05" db="EMBL/GenBank/DDBJ databases">
        <title>Comparative analysis of secretome profiles of manganese(II)-oxidizing ascomycete fungi.</title>
        <authorList>
            <consortium name="DOE Joint Genome Institute"/>
            <person name="Zeiner C.A."/>
            <person name="Purvine S.O."/>
            <person name="Zink E.M."/>
            <person name="Wu S."/>
            <person name="Pasa-Tolic L."/>
            <person name="Chaput D.L."/>
            <person name="Haridas S."/>
            <person name="Grigoriev I.V."/>
            <person name="Santelli C.M."/>
            <person name="Hansel C.M."/>
        </authorList>
    </citation>
    <scope>NUCLEOTIDE SEQUENCE [LARGE SCALE GENOMIC DNA]</scope>
    <source>
        <strain evidence="2 3">AP3s5-JAC2a</strain>
    </source>
</reference>
<dbReference type="Proteomes" id="UP000077069">
    <property type="component" value="Unassembled WGS sequence"/>
</dbReference>
<organism evidence="2 3">
    <name type="scientific">Paraphaeosphaeria sporulosa</name>
    <dbReference type="NCBI Taxonomy" id="1460663"/>
    <lineage>
        <taxon>Eukaryota</taxon>
        <taxon>Fungi</taxon>
        <taxon>Dikarya</taxon>
        <taxon>Ascomycota</taxon>
        <taxon>Pezizomycotina</taxon>
        <taxon>Dothideomycetes</taxon>
        <taxon>Pleosporomycetidae</taxon>
        <taxon>Pleosporales</taxon>
        <taxon>Massarineae</taxon>
        <taxon>Didymosphaeriaceae</taxon>
        <taxon>Paraphaeosphaeria</taxon>
    </lineage>
</organism>
<dbReference type="InParanoid" id="A0A177CJZ4"/>
<feature type="compositionally biased region" description="Polar residues" evidence="1">
    <location>
        <begin position="1"/>
        <end position="12"/>
    </location>
</feature>
<keyword evidence="3" id="KW-1185">Reference proteome</keyword>
<evidence type="ECO:0000313" key="3">
    <source>
        <dbReference type="Proteomes" id="UP000077069"/>
    </source>
</evidence>
<accession>A0A177CJZ4</accession>
<evidence type="ECO:0000256" key="1">
    <source>
        <dbReference type="SAM" id="MobiDB-lite"/>
    </source>
</evidence>
<dbReference type="RefSeq" id="XP_018037657.1">
    <property type="nucleotide sequence ID" value="XM_018187009.1"/>
</dbReference>
<dbReference type="EMBL" id="KV441551">
    <property type="protein sequence ID" value="OAG07292.1"/>
    <property type="molecule type" value="Genomic_DNA"/>
</dbReference>
<evidence type="ECO:0000313" key="2">
    <source>
        <dbReference type="EMBL" id="OAG07292.1"/>
    </source>
</evidence>
<feature type="region of interest" description="Disordered" evidence="1">
    <location>
        <begin position="1"/>
        <end position="22"/>
    </location>
</feature>
<gene>
    <name evidence="2" type="ORF">CC84DRAFT_653852</name>
</gene>